<proteinExistence type="predicted"/>
<dbReference type="HOGENOM" id="CLU_1945913_0_0_11"/>
<evidence type="ECO:0000313" key="2">
    <source>
        <dbReference type="EMBL" id="BAJ26342.1"/>
    </source>
</evidence>
<sequence>MSQVDNALTQPGNPAPDVPAAPASAPVTLVAGVRLVLTGPADPANPADCTGYLAALASGLTGPQMTGLEIDSGLVRAAARRSPRTGRLLSRGVRAACGRRPKRCGPAGPRRAAPSRTTSISARPGRCGR</sequence>
<dbReference type="EMBL" id="AP010968">
    <property type="protein sequence ID" value="BAJ26342.1"/>
    <property type="molecule type" value="Genomic_DNA"/>
</dbReference>
<reference evidence="2 3" key="1">
    <citation type="journal article" date="2010" name="DNA Res.">
        <title>Genome sequence of Kitasatospora setae NBRC 14216T: an evolutionary snapshot of the family Streptomycetaceae.</title>
        <authorList>
            <person name="Ichikawa N."/>
            <person name="Oguchi A."/>
            <person name="Ikeda H."/>
            <person name="Ishikawa J."/>
            <person name="Kitani S."/>
            <person name="Watanabe Y."/>
            <person name="Nakamura S."/>
            <person name="Katano Y."/>
            <person name="Kishi E."/>
            <person name="Sasagawa M."/>
            <person name="Ankai A."/>
            <person name="Fukui S."/>
            <person name="Hashimoto Y."/>
            <person name="Kamata S."/>
            <person name="Otoguro M."/>
            <person name="Tanikawa S."/>
            <person name="Nihira T."/>
            <person name="Horinouchi S."/>
            <person name="Ohnishi Y."/>
            <person name="Hayakawa M."/>
            <person name="Kuzuyama T."/>
            <person name="Arisawa A."/>
            <person name="Nomoto F."/>
            <person name="Miura H."/>
            <person name="Takahashi Y."/>
            <person name="Fujita N."/>
        </authorList>
    </citation>
    <scope>NUCLEOTIDE SEQUENCE [LARGE SCALE GENOMIC DNA]</scope>
    <source>
        <strain evidence="3">ATCC 33774 / DSM 43861 / JCM 3304 / KCC A-0304 / NBRC 14216 / KM-6054</strain>
    </source>
</reference>
<dbReference type="AlphaFoldDB" id="E4N561"/>
<evidence type="ECO:0000256" key="1">
    <source>
        <dbReference type="SAM" id="MobiDB-lite"/>
    </source>
</evidence>
<feature type="region of interest" description="Disordered" evidence="1">
    <location>
        <begin position="77"/>
        <end position="129"/>
    </location>
</feature>
<accession>E4N561</accession>
<dbReference type="STRING" id="452652.KSE_04960"/>
<evidence type="ECO:0000313" key="3">
    <source>
        <dbReference type="Proteomes" id="UP000007076"/>
    </source>
</evidence>
<organism evidence="2 3">
    <name type="scientific">Kitasatospora setae (strain ATCC 33774 / DSM 43861 / JCM 3304 / KCC A-0304 / NBRC 14216 / KM-6054)</name>
    <name type="common">Streptomyces setae</name>
    <dbReference type="NCBI Taxonomy" id="452652"/>
    <lineage>
        <taxon>Bacteria</taxon>
        <taxon>Bacillati</taxon>
        <taxon>Actinomycetota</taxon>
        <taxon>Actinomycetes</taxon>
        <taxon>Kitasatosporales</taxon>
        <taxon>Streptomycetaceae</taxon>
        <taxon>Kitasatospora</taxon>
    </lineage>
</organism>
<name>E4N561_KITSK</name>
<dbReference type="Proteomes" id="UP000007076">
    <property type="component" value="Chromosome"/>
</dbReference>
<feature type="compositionally biased region" description="Polar residues" evidence="1">
    <location>
        <begin position="1"/>
        <end position="10"/>
    </location>
</feature>
<dbReference type="KEGG" id="ksk:KSE_04960"/>
<feature type="region of interest" description="Disordered" evidence="1">
    <location>
        <begin position="1"/>
        <end position="22"/>
    </location>
</feature>
<protein>
    <submittedName>
        <fullName evidence="2">Uncharacterized protein</fullName>
    </submittedName>
</protein>
<keyword evidence="3" id="KW-1185">Reference proteome</keyword>
<gene>
    <name evidence="2" type="ordered locus">KSE_04960</name>
</gene>